<evidence type="ECO:0000259" key="2">
    <source>
        <dbReference type="Pfam" id="PF13635"/>
    </source>
</evidence>
<keyword evidence="3" id="KW-0547">Nucleotide-binding</keyword>
<dbReference type="InterPro" id="IPR027417">
    <property type="entry name" value="P-loop_NTPase"/>
</dbReference>
<evidence type="ECO:0000313" key="4">
    <source>
        <dbReference type="Proteomes" id="UP000672009"/>
    </source>
</evidence>
<dbReference type="EMBL" id="CP072793">
    <property type="protein sequence ID" value="QTR55333.1"/>
    <property type="molecule type" value="Genomic_DNA"/>
</dbReference>
<dbReference type="PANTHER" id="PTHR33295:SF8">
    <property type="entry name" value="AAA+ ATPASE DOMAIN-CONTAINING PROTEIN"/>
    <property type="match status" value="1"/>
</dbReference>
<keyword evidence="3" id="KW-0067">ATP-binding</keyword>
<dbReference type="Pfam" id="PF13635">
    <property type="entry name" value="DUF4143"/>
    <property type="match status" value="1"/>
</dbReference>
<accession>A0A975FCZ3</accession>
<dbReference type="AlphaFoldDB" id="A0A975FCZ3"/>
<feature type="domain" description="DUF4143" evidence="2">
    <location>
        <begin position="229"/>
        <end position="355"/>
    </location>
</feature>
<gene>
    <name evidence="3" type="ORF">J9260_13060</name>
</gene>
<protein>
    <submittedName>
        <fullName evidence="3">ATP-binding protein</fullName>
    </submittedName>
</protein>
<dbReference type="InterPro" id="IPR025420">
    <property type="entry name" value="DUF4143"/>
</dbReference>
<organism evidence="3 4">
    <name type="scientific">Thiothrix unzii</name>
    <dbReference type="NCBI Taxonomy" id="111769"/>
    <lineage>
        <taxon>Bacteria</taxon>
        <taxon>Pseudomonadati</taxon>
        <taxon>Pseudomonadota</taxon>
        <taxon>Gammaproteobacteria</taxon>
        <taxon>Thiotrichales</taxon>
        <taxon>Thiotrichaceae</taxon>
        <taxon>Thiothrix</taxon>
    </lineage>
</organism>
<proteinExistence type="predicted"/>
<dbReference type="KEGG" id="tun:J9260_13060"/>
<evidence type="ECO:0000259" key="1">
    <source>
        <dbReference type="Pfam" id="PF13173"/>
    </source>
</evidence>
<name>A0A975FCZ3_9GAMM</name>
<dbReference type="Proteomes" id="UP000672009">
    <property type="component" value="Chromosome"/>
</dbReference>
<feature type="domain" description="AAA" evidence="1">
    <location>
        <begin position="35"/>
        <end position="170"/>
    </location>
</feature>
<dbReference type="InterPro" id="IPR041682">
    <property type="entry name" value="AAA_14"/>
</dbReference>
<dbReference type="Pfam" id="PF13173">
    <property type="entry name" value="AAA_14"/>
    <property type="match status" value="1"/>
</dbReference>
<dbReference type="SUPFAM" id="SSF52540">
    <property type="entry name" value="P-loop containing nucleoside triphosphate hydrolases"/>
    <property type="match status" value="1"/>
</dbReference>
<keyword evidence="4" id="KW-1185">Reference proteome</keyword>
<sequence length="422" mass="49307">MKAILTEQNPHWQGEHYTAVPRERLSTLIDYLPLRQIITISGIRRCGKSVLAKQGIQHLLEQGIHPTNILFLNLEQPWFIEYRHNAAYLNTLYDTYLQLANPQGKVYVFLDEVQFFQNWQVFVKSKYETGNIKFILTGSNSSLLSNDLNTLLSGRSLNIHLDTFSFSEYLRYLEIPHQDELSRTQQRIAILQAFDNYLQWGGFFEVFTAPTPAIRQAILLSYAQNILYQDIVPRHQIRNAATLERLFFYLMTNATREINYTTLSQTFGISDKTLRDYLDYFEETFLVKRLERFHHKPKERIKSQKKLYALDNGFLQTATKPTRNLGQALENMVFIELNRRALNLSYVRDTYEVDFFDGQTLYQVSYSLEDAKTRQREIHALEHFGAQLHKPGLILVADPLSHTDELPVNTVATWLLRQDSPL</sequence>
<dbReference type="GO" id="GO:0005524">
    <property type="term" value="F:ATP binding"/>
    <property type="evidence" value="ECO:0007669"/>
    <property type="project" value="UniProtKB-KW"/>
</dbReference>
<reference evidence="3" key="1">
    <citation type="submission" date="2021-04" db="EMBL/GenBank/DDBJ databases">
        <title>Genomics, taxonomy and metabolism of representatives of sulfur bacteria of the genus Thiothrix: Thiothrix fructosivorans QT, Thiothrix unzii A1T and three new species, Thiothrix subterranea sp. nov., Thiothrix litoralis sp. nov. and 'Candidatus Thiothrix anitrata' sp. nov.</title>
        <authorList>
            <person name="Ravin N.V."/>
            <person name="Smolyakov D."/>
            <person name="Rudenko T.S."/>
            <person name="Mardanov A.V."/>
            <person name="Beletsky A.V."/>
            <person name="Markov N.D."/>
            <person name="Fomenkov A.I."/>
            <person name="Roberts R.J."/>
            <person name="Karnachuk O.V."/>
            <person name="Novikov A."/>
            <person name="Grabovich M.Y."/>
        </authorList>
    </citation>
    <scope>NUCLEOTIDE SEQUENCE</scope>
    <source>
        <strain evidence="3">A1</strain>
    </source>
</reference>
<evidence type="ECO:0000313" key="3">
    <source>
        <dbReference type="EMBL" id="QTR55333.1"/>
    </source>
</evidence>
<dbReference type="PANTHER" id="PTHR33295">
    <property type="entry name" value="ATPASE"/>
    <property type="match status" value="1"/>
</dbReference>
<dbReference type="Gene3D" id="3.40.50.300">
    <property type="entry name" value="P-loop containing nucleotide triphosphate hydrolases"/>
    <property type="match status" value="1"/>
</dbReference>